<feature type="transmembrane region" description="Helical" evidence="13">
    <location>
        <begin position="131"/>
        <end position="153"/>
    </location>
</feature>
<dbReference type="STRING" id="288705.RSal33209_3193"/>
<keyword evidence="15" id="KW-1185">Reference proteome</keyword>
<keyword evidence="9" id="KW-0406">Ion transport</keyword>
<evidence type="ECO:0000256" key="5">
    <source>
        <dbReference type="ARBA" id="ARBA00022692"/>
    </source>
</evidence>
<name>A9WUN9_RENSM</name>
<feature type="transmembrane region" description="Helical" evidence="13">
    <location>
        <begin position="200"/>
        <end position="217"/>
    </location>
</feature>
<proteinExistence type="inferred from homology"/>
<evidence type="ECO:0000313" key="15">
    <source>
        <dbReference type="Proteomes" id="UP000002007"/>
    </source>
</evidence>
<evidence type="ECO:0000256" key="10">
    <source>
        <dbReference type="ARBA" id="ARBA00023136"/>
    </source>
</evidence>
<dbReference type="HOGENOM" id="CLU_090238_3_0_11"/>
<comment type="catalytic activity">
    <reaction evidence="12">
        <text>K(+)(in) = K(+)(out)</text>
        <dbReference type="Rhea" id="RHEA:29463"/>
        <dbReference type="ChEBI" id="CHEBI:29103"/>
    </reaction>
</comment>
<protein>
    <submittedName>
        <fullName evidence="14">Hypothetical membrane spanning protein</fullName>
    </submittedName>
</protein>
<dbReference type="GO" id="GO:0005267">
    <property type="term" value="F:potassium channel activity"/>
    <property type="evidence" value="ECO:0007669"/>
    <property type="project" value="UniProtKB-KW"/>
</dbReference>
<feature type="transmembrane region" description="Helical" evidence="13">
    <location>
        <begin position="173"/>
        <end position="194"/>
    </location>
</feature>
<dbReference type="AlphaFoldDB" id="A9WUN9"/>
<evidence type="ECO:0000256" key="2">
    <source>
        <dbReference type="ARBA" id="ARBA00006920"/>
    </source>
</evidence>
<reference evidence="15" key="1">
    <citation type="journal article" date="2008" name="J. Bacteriol.">
        <title>Genome sequence of the fish pathogen Renibacterium salmoninarum suggests reductive evolution away from an environmental Arthrobacter ancestor.</title>
        <authorList>
            <person name="Wiens G.D."/>
            <person name="Rockey D.D."/>
            <person name="Wu Z."/>
            <person name="Chang J."/>
            <person name="Levy R."/>
            <person name="Crane S."/>
            <person name="Chen D.S."/>
            <person name="Capri G.R."/>
            <person name="Burnett J.R."/>
            <person name="Sudheesh P.S."/>
            <person name="Schipma M.J."/>
            <person name="Burd H."/>
            <person name="Bhattacharyya A."/>
            <person name="Rhodes L.D."/>
            <person name="Kaul R."/>
            <person name="Strom M.S."/>
        </authorList>
    </citation>
    <scope>NUCLEOTIDE SEQUENCE [LARGE SCALE GENOMIC DNA]</scope>
    <source>
        <strain evidence="15">ATCC 33209 / DSM 20767 / JCM 11484 / NBRC 15589 / NCIMB 2235</strain>
    </source>
</reference>
<comment type="similarity">
    <text evidence="2">Belongs to the TMEM175 family.</text>
</comment>
<keyword evidence="3" id="KW-0813">Transport</keyword>
<evidence type="ECO:0000256" key="1">
    <source>
        <dbReference type="ARBA" id="ARBA00004141"/>
    </source>
</evidence>
<feature type="transmembrane region" description="Helical" evidence="13">
    <location>
        <begin position="64"/>
        <end position="84"/>
    </location>
</feature>
<dbReference type="GO" id="GO:0015252">
    <property type="term" value="F:proton channel activity"/>
    <property type="evidence" value="ECO:0007669"/>
    <property type="project" value="InterPro"/>
</dbReference>
<evidence type="ECO:0000256" key="4">
    <source>
        <dbReference type="ARBA" id="ARBA00022538"/>
    </source>
</evidence>
<keyword evidence="5 13" id="KW-0812">Transmembrane</keyword>
<feature type="transmembrane region" description="Helical" evidence="13">
    <location>
        <begin position="105"/>
        <end position="125"/>
    </location>
</feature>
<evidence type="ECO:0000256" key="13">
    <source>
        <dbReference type="SAM" id="Phobius"/>
    </source>
</evidence>
<keyword evidence="6" id="KW-0631">Potassium channel</keyword>
<dbReference type="PANTHER" id="PTHR31462">
    <property type="entry name" value="ENDOSOMAL/LYSOSOMAL POTASSIUM CHANNEL TMEM175"/>
    <property type="match status" value="1"/>
</dbReference>
<evidence type="ECO:0000256" key="7">
    <source>
        <dbReference type="ARBA" id="ARBA00022958"/>
    </source>
</evidence>
<evidence type="ECO:0000313" key="14">
    <source>
        <dbReference type="EMBL" id="ABY24910.1"/>
    </source>
</evidence>
<evidence type="ECO:0000256" key="9">
    <source>
        <dbReference type="ARBA" id="ARBA00023065"/>
    </source>
</evidence>
<evidence type="ECO:0000256" key="12">
    <source>
        <dbReference type="ARBA" id="ARBA00034430"/>
    </source>
</evidence>
<dbReference type="eggNOG" id="COG3548">
    <property type="taxonomic scope" value="Bacteria"/>
</dbReference>
<dbReference type="Proteomes" id="UP000002007">
    <property type="component" value="Chromosome"/>
</dbReference>
<comment type="subcellular location">
    <subcellularLocation>
        <location evidence="1">Membrane</location>
        <topology evidence="1">Multi-pass membrane protein</topology>
    </subcellularLocation>
</comment>
<dbReference type="EMBL" id="CP000910">
    <property type="protein sequence ID" value="ABY24910.1"/>
    <property type="molecule type" value="Genomic_DNA"/>
</dbReference>
<dbReference type="RefSeq" id="WP_012246552.1">
    <property type="nucleotide sequence ID" value="NC_010168.1"/>
</dbReference>
<keyword evidence="10 13" id="KW-0472">Membrane</keyword>
<evidence type="ECO:0000256" key="8">
    <source>
        <dbReference type="ARBA" id="ARBA00022989"/>
    </source>
</evidence>
<dbReference type="KEGG" id="rsa:RSal33209_3193"/>
<dbReference type="PANTHER" id="PTHR31462:SF5">
    <property type="entry name" value="ENDOSOMAL_LYSOSOMAL PROTON CHANNEL TMEM175"/>
    <property type="match status" value="1"/>
</dbReference>
<keyword evidence="7" id="KW-0630">Potassium</keyword>
<keyword evidence="8 13" id="KW-1133">Transmembrane helix</keyword>
<sequence length="245" mass="27696">MSESSKPDMSERIEGSANLLRHGPNTERTIFFSDAVFAIAMTFLALDLRVVFPEHASTEAINEVLVAKIPGFIGFVLSFFLVGNTWLTHHRRFRGITSYDSRLQFINLALLMMVVFLPVPTSMLFEQLGLSPWPIVIYAFTTWAIYFILGWLWHYAKRAGLLDPGVSEALYRYTLSSTLPVAIVFLFSIPVAFINPVAAMYFWILISPVSFIFGSFSKRRFVRAETLRLQAEDEAAKAVVDRPGV</sequence>
<evidence type="ECO:0000256" key="11">
    <source>
        <dbReference type="ARBA" id="ARBA00023303"/>
    </source>
</evidence>
<evidence type="ECO:0000256" key="6">
    <source>
        <dbReference type="ARBA" id="ARBA00022826"/>
    </source>
</evidence>
<evidence type="ECO:0000256" key="3">
    <source>
        <dbReference type="ARBA" id="ARBA00022448"/>
    </source>
</evidence>
<accession>A9WUN9</accession>
<dbReference type="InterPro" id="IPR010617">
    <property type="entry name" value="TMEM175-like"/>
</dbReference>
<keyword evidence="4" id="KW-0633">Potassium transport</keyword>
<feature type="transmembrane region" description="Helical" evidence="13">
    <location>
        <begin position="30"/>
        <end position="52"/>
    </location>
</feature>
<organism evidence="14 15">
    <name type="scientific">Renibacterium salmoninarum (strain ATCC 33209 / DSM 20767 / JCM 11484 / NBRC 15589 / NCIMB 2235)</name>
    <dbReference type="NCBI Taxonomy" id="288705"/>
    <lineage>
        <taxon>Bacteria</taxon>
        <taxon>Bacillati</taxon>
        <taxon>Actinomycetota</taxon>
        <taxon>Actinomycetes</taxon>
        <taxon>Micrococcales</taxon>
        <taxon>Micrococcaceae</taxon>
        <taxon>Renibacterium</taxon>
    </lineage>
</organism>
<keyword evidence="11" id="KW-0407">Ion channel</keyword>
<dbReference type="Pfam" id="PF06736">
    <property type="entry name" value="TMEM175"/>
    <property type="match status" value="1"/>
</dbReference>
<dbReference type="GO" id="GO:0016020">
    <property type="term" value="C:membrane"/>
    <property type="evidence" value="ECO:0007669"/>
    <property type="project" value="UniProtKB-SubCell"/>
</dbReference>
<gene>
    <name evidence="14" type="ordered locus">RSal33209_3193</name>
</gene>